<proteinExistence type="inferred from homology"/>
<evidence type="ECO:0000313" key="6">
    <source>
        <dbReference type="EMBL" id="CBH21774.1"/>
    </source>
</evidence>
<dbReference type="HOGENOM" id="CLU_053282_0_0_9"/>
<dbReference type="InterPro" id="IPR004042">
    <property type="entry name" value="Intein_endonuc_central"/>
</dbReference>
<dbReference type="NCBIfam" id="TIGR00647">
    <property type="entry name" value="DNA_bind_WhiA"/>
    <property type="match status" value="1"/>
</dbReference>
<dbReference type="eggNOG" id="COG1481">
    <property type="taxonomic scope" value="Bacteria"/>
</dbReference>
<dbReference type="STRING" id="1511.CLOST_1654"/>
<keyword evidence="1 4" id="KW-0132">Cell division</keyword>
<dbReference type="Pfam" id="PF10298">
    <property type="entry name" value="WhiA_N"/>
    <property type="match status" value="1"/>
</dbReference>
<dbReference type="GO" id="GO:0003677">
    <property type="term" value="F:DNA binding"/>
    <property type="evidence" value="ECO:0007669"/>
    <property type="project" value="UniProtKB-UniRule"/>
</dbReference>
<dbReference type="GO" id="GO:0043937">
    <property type="term" value="P:regulation of sporulation"/>
    <property type="evidence" value="ECO:0007669"/>
    <property type="project" value="InterPro"/>
</dbReference>
<dbReference type="Pfam" id="PF02650">
    <property type="entry name" value="HTH_WhiA"/>
    <property type="match status" value="1"/>
</dbReference>
<dbReference type="InterPro" id="IPR023054">
    <property type="entry name" value="Sporulation_regulator_WhiA_C"/>
</dbReference>
<dbReference type="EMBL" id="FP565809">
    <property type="protein sequence ID" value="CBH21774.1"/>
    <property type="molecule type" value="Genomic_DNA"/>
</dbReference>
<evidence type="ECO:0000256" key="2">
    <source>
        <dbReference type="ARBA" id="ARBA00023125"/>
    </source>
</evidence>
<evidence type="ECO:0000256" key="1">
    <source>
        <dbReference type="ARBA" id="ARBA00022618"/>
    </source>
</evidence>
<dbReference type="InterPro" id="IPR018478">
    <property type="entry name" value="Sporu_reg_WhiA_N_dom"/>
</dbReference>
<dbReference type="PANTHER" id="PTHR37307">
    <property type="entry name" value="CELL DIVISION PROTEIN WHIA-RELATED"/>
    <property type="match status" value="1"/>
</dbReference>
<evidence type="ECO:0000256" key="3">
    <source>
        <dbReference type="ARBA" id="ARBA00023306"/>
    </source>
</evidence>
<dbReference type="PROSITE" id="PS50819">
    <property type="entry name" value="INTEIN_ENDONUCLEASE"/>
    <property type="match status" value="1"/>
</dbReference>
<keyword evidence="7" id="KW-1185">Reference proteome</keyword>
<dbReference type="Proteomes" id="UP000007041">
    <property type="component" value="Chromosome"/>
</dbReference>
<comment type="function">
    <text evidence="4">Involved in cell division and chromosome segregation.</text>
</comment>
<dbReference type="HAMAP" id="MF_01420">
    <property type="entry name" value="HTH_type_WhiA"/>
    <property type="match status" value="1"/>
</dbReference>
<dbReference type="InterPro" id="IPR003802">
    <property type="entry name" value="Sporulation_regulator_WhiA"/>
</dbReference>
<keyword evidence="2 4" id="KW-0238">DNA-binding</keyword>
<dbReference type="InterPro" id="IPR027434">
    <property type="entry name" value="Homing_endonucl"/>
</dbReference>
<evidence type="ECO:0000256" key="4">
    <source>
        <dbReference type="HAMAP-Rule" id="MF_01420"/>
    </source>
</evidence>
<organism evidence="6 7">
    <name type="scientific">Acetoanaerobium sticklandii (strain ATCC 12662 / DSM 519 / JCM 1433 / CCUG 9281 / NCIMB 10654 / HF)</name>
    <name type="common">Clostridium sticklandii</name>
    <dbReference type="NCBI Taxonomy" id="499177"/>
    <lineage>
        <taxon>Bacteria</taxon>
        <taxon>Bacillati</taxon>
        <taxon>Bacillota</taxon>
        <taxon>Clostridia</taxon>
        <taxon>Peptostreptococcales</taxon>
        <taxon>Filifactoraceae</taxon>
        <taxon>Acetoanaerobium</taxon>
    </lineage>
</organism>
<evidence type="ECO:0000259" key="5">
    <source>
        <dbReference type="PROSITE" id="PS50819"/>
    </source>
</evidence>
<accession>E3PSC0</accession>
<dbReference type="PANTHER" id="PTHR37307:SF1">
    <property type="entry name" value="CELL DIVISION PROTEIN WHIA-RELATED"/>
    <property type="match status" value="1"/>
</dbReference>
<dbReference type="SUPFAM" id="SSF55608">
    <property type="entry name" value="Homing endonucleases"/>
    <property type="match status" value="1"/>
</dbReference>
<feature type="domain" description="DOD-type homing endonuclease" evidence="5">
    <location>
        <begin position="106"/>
        <end position="179"/>
    </location>
</feature>
<dbReference type="InterPro" id="IPR039518">
    <property type="entry name" value="WhiA_LAGLIDADG_dom"/>
</dbReference>
<dbReference type="Gene3D" id="3.10.28.10">
    <property type="entry name" value="Homing endonucleases"/>
    <property type="match status" value="1"/>
</dbReference>
<keyword evidence="3 4" id="KW-0131">Cell cycle</keyword>
<protein>
    <recommendedName>
        <fullName evidence="4">Probable cell division protein WhiA</fullName>
    </recommendedName>
</protein>
<sequence>MIKVSFSTQVKNELSRIIPEDKNVRIAELAALIRMSGSLQLMGYNKLSFKVVTENAAIARKVFSLLKMCFNIHVEIQVKKNKNLKKNNTYFLFVSYEQGANDILVEIGILKKDGKDYTIQSDIPESFISDEKSKRAYIRGAFLGGGSISDPEKTYHMEFVTVDDELSTYIRNLLNTYDFNAKIVPRKNTYVVYIKESNNISDLLNIMGAHNALFQLEDVKIMKQMRNDVNRIVNCETANLTKTVNASMRQIEAINYIINTVGIDYLPESLQEIAELRVEYEDLSLKELGEMLDKPLGKSGVNHRLKKIEDIANELKEGRK</sequence>
<comment type="similarity">
    <text evidence="4">Belongs to the WhiA family.</text>
</comment>
<gene>
    <name evidence="4" type="primary">whiA</name>
    <name evidence="6" type="ordered locus">CLOST_1654</name>
</gene>
<dbReference type="GO" id="GO:0004519">
    <property type="term" value="F:endonuclease activity"/>
    <property type="evidence" value="ECO:0007669"/>
    <property type="project" value="InterPro"/>
</dbReference>
<evidence type="ECO:0000313" key="7">
    <source>
        <dbReference type="Proteomes" id="UP000007041"/>
    </source>
</evidence>
<dbReference type="GO" id="GO:0051301">
    <property type="term" value="P:cell division"/>
    <property type="evidence" value="ECO:0007669"/>
    <property type="project" value="UniProtKB-UniRule"/>
</dbReference>
<dbReference type="AlphaFoldDB" id="E3PSC0"/>
<name>E3PSC0_ACESD</name>
<dbReference type="Pfam" id="PF14527">
    <property type="entry name" value="LAGLIDADG_WhiA"/>
    <property type="match status" value="1"/>
</dbReference>
<reference evidence="7" key="1">
    <citation type="journal article" date="2010" name="BMC Genomics">
        <title>Clostridium sticklandii, a specialist in amino acid degradation:revisiting its metabolism through its genome sequence.</title>
        <authorList>
            <person name="Fonknechten N."/>
            <person name="Chaussonnerie S."/>
            <person name="Tricot S."/>
            <person name="Lajus A."/>
            <person name="Andreesen J.R."/>
            <person name="Perchat N."/>
            <person name="Pelletier E."/>
            <person name="Gouyvenoux M."/>
            <person name="Barbe V."/>
            <person name="Salanoubat M."/>
            <person name="Le Paslier D."/>
            <person name="Weissenbach J."/>
            <person name="Cohen G.N."/>
            <person name="Kreimeyer A."/>
        </authorList>
    </citation>
    <scope>NUCLEOTIDE SEQUENCE [LARGE SCALE GENOMIC DNA]</scope>
    <source>
        <strain evidence="7">ATCC 12662 / DSM 519 / JCM 1433 / CCUG 9281 / NCIMB 10654 / HF</strain>
    </source>
</reference>
<dbReference type="KEGG" id="cst:CLOST_1654"/>